<feature type="site" description="Electron transfer via tryptophanyl radical" evidence="9">
    <location>
        <position position="386"/>
    </location>
</feature>
<accession>R4YZP3</accession>
<dbReference type="PROSITE" id="PS51645">
    <property type="entry name" value="PHR_CRY_ALPHA_BETA"/>
    <property type="match status" value="1"/>
</dbReference>
<keyword evidence="13" id="KW-0456">Lyase</keyword>
<reference evidence="13 14" key="1">
    <citation type="journal article" date="2013" name="ISME J.">
        <title>Metabolic model for the filamentous 'Candidatus Microthrix parvicella' based on genomic and metagenomic analyses.</title>
        <authorList>
            <person name="Jon McIlroy S."/>
            <person name="Kristiansen R."/>
            <person name="Albertsen M."/>
            <person name="Michael Karst S."/>
            <person name="Rossetti S."/>
            <person name="Lund Nielsen J."/>
            <person name="Tandoi V."/>
            <person name="James Seviour R."/>
            <person name="Nielsen P.H."/>
        </authorList>
    </citation>
    <scope>NUCLEOTIDE SEQUENCE [LARGE SCALE GENOMIC DNA]</scope>
    <source>
        <strain evidence="13 14">RN1</strain>
    </source>
</reference>
<dbReference type="InterPro" id="IPR005101">
    <property type="entry name" value="Cryptochr/Photolyase_FAD-bd"/>
</dbReference>
<dbReference type="GO" id="GO:0003677">
    <property type="term" value="F:DNA binding"/>
    <property type="evidence" value="ECO:0007669"/>
    <property type="project" value="TreeGrafter"/>
</dbReference>
<dbReference type="STRING" id="1229780.BN381_310034"/>
<dbReference type="InterPro" id="IPR006050">
    <property type="entry name" value="DNA_photolyase_N"/>
</dbReference>
<organism evidence="13 14">
    <name type="scientific">Candidatus Neomicrothrix parvicella RN1</name>
    <dbReference type="NCBI Taxonomy" id="1229780"/>
    <lineage>
        <taxon>Bacteria</taxon>
        <taxon>Bacillati</taxon>
        <taxon>Actinomycetota</taxon>
        <taxon>Acidimicrobiia</taxon>
        <taxon>Acidimicrobiales</taxon>
        <taxon>Microthrixaceae</taxon>
        <taxon>Candidatus Neomicrothrix</taxon>
    </lineage>
</organism>
<feature type="region of interest" description="Disordered" evidence="11">
    <location>
        <begin position="170"/>
        <end position="222"/>
    </location>
</feature>
<feature type="binding site" evidence="8">
    <location>
        <position position="234"/>
    </location>
    <ligand>
        <name>FAD</name>
        <dbReference type="ChEBI" id="CHEBI:57692"/>
    </ligand>
</feature>
<dbReference type="Pfam" id="PF03441">
    <property type="entry name" value="FAD_binding_7"/>
    <property type="match status" value="1"/>
</dbReference>
<dbReference type="Pfam" id="PF00875">
    <property type="entry name" value="DNA_photolyase"/>
    <property type="match status" value="1"/>
</dbReference>
<dbReference type="Gene3D" id="3.40.50.620">
    <property type="entry name" value="HUPs"/>
    <property type="match status" value="1"/>
</dbReference>
<dbReference type="EMBL" id="CANL01000025">
    <property type="protein sequence ID" value="CCM63938.1"/>
    <property type="molecule type" value="Genomic_DNA"/>
</dbReference>
<evidence type="ECO:0000313" key="13">
    <source>
        <dbReference type="EMBL" id="CCM63938.1"/>
    </source>
</evidence>
<sequence>MNDHGVVWFRKDLRLIDNPAWDTAVGACRRVTALFVVDPAVMDLAGPHRRTQLAAHLRALDEDLQALGGRLRLRSGDPATVVPQVMEEAGADALYANADAAPGSRRRDQRVFRALDSLAARTHGDQPVPFHTFWGTLVVPPRSVTTAKGDVSQVFTPFYKRWRDTPWDPWVDQRTDPDRSVAEVTRPPASAAWGTGTTTTLGDLPGSGDDPHHSGGSRAALGRLDAAVQRAARYSDERDRPDLASTSELSVDLHFGTLSPRRAAVALRDVPGGAAIVRQLAWRDWYAHLLWEHPRLTRHPMRPAYEALQWQNDNEEFEAWCAGTTGYPIVDAGMRQLAATGWMHNRVRMIVASFLVKDLLVDWRWGEAHFRRLLVDGDTTQNVGNWQWVAGTGPDAAPYFRIFNPTTQAKKFDPDGDFVRSWVPELVNLPRAWIHEPGAAPDRVLAEAGVELGTHYPRPIVDHGDARQRTLAVYQHTRERG</sequence>
<keyword evidence="5 8" id="KW-0274">FAD</keyword>
<feature type="site" description="Electron transfer via tryptophanyl radical" evidence="9">
    <location>
        <position position="363"/>
    </location>
</feature>
<comment type="similarity">
    <text evidence="10">Belongs to the DNA photolyase family.</text>
</comment>
<protein>
    <recommendedName>
        <fullName evidence="3">Deoxyribodipyrimidine photo-lyase</fullName>
        <ecNumber evidence="2">4.1.99.3</ecNumber>
    </recommendedName>
</protein>
<dbReference type="InterPro" id="IPR036155">
    <property type="entry name" value="Crypto/Photolyase_N_sf"/>
</dbReference>
<comment type="cofactor">
    <cofactor evidence="1">
        <name>(6R)-5,10-methylene-5,6,7,8-tetrahydrofolate</name>
        <dbReference type="ChEBI" id="CHEBI:15636"/>
    </cofactor>
</comment>
<comment type="cofactor">
    <cofactor evidence="8">
        <name>FAD</name>
        <dbReference type="ChEBI" id="CHEBI:57692"/>
    </cofactor>
    <text evidence="8">Binds 1 FAD per subunit.</text>
</comment>
<comment type="catalytic activity">
    <reaction evidence="7">
        <text>cyclobutadipyrimidine (in DNA) = 2 pyrimidine residues (in DNA).</text>
        <dbReference type="EC" id="4.1.99.3"/>
    </reaction>
</comment>
<feature type="compositionally biased region" description="Basic and acidic residues" evidence="11">
    <location>
        <begin position="170"/>
        <end position="181"/>
    </location>
</feature>
<keyword evidence="4 8" id="KW-0285">Flavoprotein</keyword>
<dbReference type="InterPro" id="IPR036134">
    <property type="entry name" value="Crypto/Photolyase_FAD-like_sf"/>
</dbReference>
<dbReference type="GO" id="GO:0000719">
    <property type="term" value="P:photoreactive repair"/>
    <property type="evidence" value="ECO:0007669"/>
    <property type="project" value="UniProtKB-ARBA"/>
</dbReference>
<dbReference type="Proteomes" id="UP000018291">
    <property type="component" value="Unassembled WGS sequence"/>
</dbReference>
<keyword evidence="6 10" id="KW-0157">Chromophore</keyword>
<evidence type="ECO:0000256" key="5">
    <source>
        <dbReference type="ARBA" id="ARBA00022827"/>
    </source>
</evidence>
<evidence type="ECO:0000256" key="9">
    <source>
        <dbReference type="PIRSR" id="PIRSR602081-2"/>
    </source>
</evidence>
<gene>
    <name evidence="13" type="ORF">BN381_310034</name>
</gene>
<name>R4YZP3_9ACTN</name>
<feature type="binding site" evidence="8">
    <location>
        <begin position="376"/>
        <end position="378"/>
    </location>
    <ligand>
        <name>FAD</name>
        <dbReference type="ChEBI" id="CHEBI:57692"/>
    </ligand>
</feature>
<dbReference type="GO" id="GO:0003904">
    <property type="term" value="F:deoxyribodipyrimidine photo-lyase activity"/>
    <property type="evidence" value="ECO:0007669"/>
    <property type="project" value="UniProtKB-EC"/>
</dbReference>
<feature type="binding site" evidence="8">
    <location>
        <begin position="279"/>
        <end position="286"/>
    </location>
    <ligand>
        <name>FAD</name>
        <dbReference type="ChEBI" id="CHEBI:57692"/>
    </ligand>
</feature>
<comment type="caution">
    <text evidence="13">The sequence shown here is derived from an EMBL/GenBank/DDBJ whole genome shotgun (WGS) entry which is preliminary data.</text>
</comment>
<dbReference type="PRINTS" id="PR00147">
    <property type="entry name" value="DNAPHOTLYASE"/>
</dbReference>
<dbReference type="PROSITE" id="PS00394">
    <property type="entry name" value="DNA_PHOTOLYASES_1_1"/>
    <property type="match status" value="1"/>
</dbReference>
<evidence type="ECO:0000256" key="10">
    <source>
        <dbReference type="RuleBase" id="RU004182"/>
    </source>
</evidence>
<evidence type="ECO:0000256" key="8">
    <source>
        <dbReference type="PIRSR" id="PIRSR602081-1"/>
    </source>
</evidence>
<dbReference type="GO" id="GO:0071949">
    <property type="term" value="F:FAD binding"/>
    <property type="evidence" value="ECO:0007669"/>
    <property type="project" value="TreeGrafter"/>
</dbReference>
<evidence type="ECO:0000256" key="4">
    <source>
        <dbReference type="ARBA" id="ARBA00022630"/>
    </source>
</evidence>
<dbReference type="HOGENOM" id="CLU_010348_2_2_11"/>
<dbReference type="eggNOG" id="COG0415">
    <property type="taxonomic scope" value="Bacteria"/>
</dbReference>
<feature type="domain" description="Photolyase/cryptochrome alpha/beta" evidence="12">
    <location>
        <begin position="3"/>
        <end position="138"/>
    </location>
</feature>
<evidence type="ECO:0000256" key="1">
    <source>
        <dbReference type="ARBA" id="ARBA00001932"/>
    </source>
</evidence>
<dbReference type="InterPro" id="IPR014729">
    <property type="entry name" value="Rossmann-like_a/b/a_fold"/>
</dbReference>
<feature type="binding site" evidence="8">
    <location>
        <begin position="246"/>
        <end position="250"/>
    </location>
    <ligand>
        <name>FAD</name>
        <dbReference type="ChEBI" id="CHEBI:57692"/>
    </ligand>
</feature>
<dbReference type="RefSeq" id="WP_012227314.1">
    <property type="nucleotide sequence ID" value="NZ_HG422565.1"/>
</dbReference>
<evidence type="ECO:0000256" key="2">
    <source>
        <dbReference type="ARBA" id="ARBA00013149"/>
    </source>
</evidence>
<dbReference type="PANTHER" id="PTHR11455">
    <property type="entry name" value="CRYPTOCHROME"/>
    <property type="match status" value="1"/>
</dbReference>
<evidence type="ECO:0000256" key="7">
    <source>
        <dbReference type="ARBA" id="ARBA00033999"/>
    </source>
</evidence>
<dbReference type="OrthoDB" id="9772484at2"/>
<dbReference type="InterPro" id="IPR018394">
    <property type="entry name" value="DNA_photolyase_1_CS_C"/>
</dbReference>
<dbReference type="SUPFAM" id="SSF52425">
    <property type="entry name" value="Cryptochrome/photolyase, N-terminal domain"/>
    <property type="match status" value="1"/>
</dbReference>
<dbReference type="GO" id="GO:0009416">
    <property type="term" value="P:response to light stimulus"/>
    <property type="evidence" value="ECO:0007669"/>
    <property type="project" value="TreeGrafter"/>
</dbReference>
<feature type="compositionally biased region" description="Low complexity" evidence="11">
    <location>
        <begin position="194"/>
        <end position="208"/>
    </location>
</feature>
<dbReference type="Gene3D" id="1.25.40.80">
    <property type="match status" value="1"/>
</dbReference>
<evidence type="ECO:0000259" key="12">
    <source>
        <dbReference type="PROSITE" id="PS51645"/>
    </source>
</evidence>
<dbReference type="AlphaFoldDB" id="R4YZP3"/>
<dbReference type="PANTHER" id="PTHR11455:SF9">
    <property type="entry name" value="CRYPTOCHROME CIRCADIAN CLOCK 5 ISOFORM X1"/>
    <property type="match status" value="1"/>
</dbReference>
<dbReference type="InterPro" id="IPR002081">
    <property type="entry name" value="Cryptochrome/DNA_photolyase_1"/>
</dbReference>
<keyword evidence="14" id="KW-1185">Reference proteome</keyword>
<dbReference type="FunFam" id="1.10.579.10:FF:000003">
    <property type="entry name" value="Deoxyribodipyrimidine photo-lyase"/>
    <property type="match status" value="1"/>
</dbReference>
<evidence type="ECO:0000256" key="6">
    <source>
        <dbReference type="ARBA" id="ARBA00022991"/>
    </source>
</evidence>
<proteinExistence type="inferred from homology"/>
<dbReference type="SUPFAM" id="SSF48173">
    <property type="entry name" value="Cryptochrome/photolyase FAD-binding domain"/>
    <property type="match status" value="1"/>
</dbReference>
<dbReference type="PROSITE" id="PS00691">
    <property type="entry name" value="DNA_PHOTOLYASES_1_2"/>
    <property type="match status" value="1"/>
</dbReference>
<feature type="site" description="Electron transfer via tryptophanyl radical" evidence="9">
    <location>
        <position position="310"/>
    </location>
</feature>
<evidence type="ECO:0000256" key="3">
    <source>
        <dbReference type="ARBA" id="ARBA00014046"/>
    </source>
</evidence>
<evidence type="ECO:0000256" key="11">
    <source>
        <dbReference type="SAM" id="MobiDB-lite"/>
    </source>
</evidence>
<dbReference type="Gene3D" id="1.10.579.10">
    <property type="entry name" value="DNA Cyclobutane Dipyrimidine Photolyase, subunit A, domain 3"/>
    <property type="match status" value="1"/>
</dbReference>
<evidence type="ECO:0000313" key="14">
    <source>
        <dbReference type="Proteomes" id="UP000018291"/>
    </source>
</evidence>
<dbReference type="EC" id="4.1.99.3" evidence="2"/>